<keyword evidence="3" id="KW-1185">Reference proteome</keyword>
<proteinExistence type="inferred from homology"/>
<dbReference type="RefSeq" id="WP_132190478.1">
    <property type="nucleotide sequence ID" value="NZ_SLWM01000007.1"/>
</dbReference>
<gene>
    <name evidence="2" type="ORF">EV644_107266</name>
</gene>
<dbReference type="EMBL" id="SLWM01000007">
    <property type="protein sequence ID" value="TCO21943.1"/>
    <property type="molecule type" value="Genomic_DNA"/>
</dbReference>
<name>A0ABY2BL48_9ACTN</name>
<reference evidence="2 3" key="1">
    <citation type="journal article" date="2015" name="Stand. Genomic Sci.">
        <title>Genomic Encyclopedia of Bacterial and Archaeal Type Strains, Phase III: the genomes of soil and plant-associated and newly described type strains.</title>
        <authorList>
            <person name="Whitman W.B."/>
            <person name="Woyke T."/>
            <person name="Klenk H.P."/>
            <person name="Zhou Y."/>
            <person name="Lilburn T.G."/>
            <person name="Beck B.J."/>
            <person name="De Vos P."/>
            <person name="Vandamme P."/>
            <person name="Eisen J.A."/>
            <person name="Garrity G."/>
            <person name="Hugenholtz P."/>
            <person name="Kyrpides N.C."/>
        </authorList>
    </citation>
    <scope>NUCLEOTIDE SEQUENCE [LARGE SCALE GENOMIC DNA]</scope>
    <source>
        <strain evidence="2 3">VKM Ac-2538</strain>
    </source>
</reference>
<protein>
    <submittedName>
        <fullName evidence="2">Fructosamine-3-kinase</fullName>
    </submittedName>
</protein>
<comment type="caution">
    <text evidence="2">The sequence shown here is derived from an EMBL/GenBank/DDBJ whole genome shotgun (WGS) entry which is preliminary data.</text>
</comment>
<dbReference type="PIRSF" id="PIRSF006221">
    <property type="entry name" value="Ketosamine-3-kinase"/>
    <property type="match status" value="1"/>
</dbReference>
<dbReference type="Gene3D" id="3.30.200.20">
    <property type="entry name" value="Phosphorylase Kinase, domain 1"/>
    <property type="match status" value="1"/>
</dbReference>
<evidence type="ECO:0000313" key="2">
    <source>
        <dbReference type="EMBL" id="TCO21943.1"/>
    </source>
</evidence>
<dbReference type="InterPro" id="IPR016477">
    <property type="entry name" value="Fructo-/Ketosamine-3-kinase"/>
</dbReference>
<keyword evidence="1" id="KW-0418">Kinase</keyword>
<evidence type="ECO:0000256" key="1">
    <source>
        <dbReference type="PIRNR" id="PIRNR006221"/>
    </source>
</evidence>
<dbReference type="InterPro" id="IPR011009">
    <property type="entry name" value="Kinase-like_dom_sf"/>
</dbReference>
<comment type="similarity">
    <text evidence="1">Belongs to the fructosamine kinase family.</text>
</comment>
<dbReference type="Proteomes" id="UP000295818">
    <property type="component" value="Unassembled WGS sequence"/>
</dbReference>
<dbReference type="Pfam" id="PF03881">
    <property type="entry name" value="Fructosamin_kin"/>
    <property type="match status" value="1"/>
</dbReference>
<sequence length="285" mass="31443">MTDERWSDDLAPAGVEVRSVEQLTGGFANTAWRVTLADSQTVVVKSSRGAPDDLYAIEAAGLRVLRDLGGLRTPAVVAVGAESLTLEALTSGTPDTTEFWEAAGRAVAELHGKTSPLHGWDRDGWLGLLPQENPWHEDGHHFFATHRILRYLREPKVRQTLDLEDLVGLERICGRLGELVPAAPAVLTHGDLWKSNIISTTTGEPVFIDPAVSWTWAEVDLSMAYCTGGVPEPFFAAYHEIRPPEPGWRHRLQLLNLRELLSVLAHFGPTGDYAVRVRDVVKRFS</sequence>
<evidence type="ECO:0000313" key="3">
    <source>
        <dbReference type="Proteomes" id="UP000295818"/>
    </source>
</evidence>
<dbReference type="SUPFAM" id="SSF56112">
    <property type="entry name" value="Protein kinase-like (PK-like)"/>
    <property type="match status" value="1"/>
</dbReference>
<dbReference type="PANTHER" id="PTHR12149:SF8">
    <property type="entry name" value="PROTEIN-RIBULOSAMINE 3-KINASE"/>
    <property type="match status" value="1"/>
</dbReference>
<accession>A0ABY2BL48</accession>
<dbReference type="Gene3D" id="3.90.1200.10">
    <property type="match status" value="1"/>
</dbReference>
<keyword evidence="1" id="KW-0808">Transferase</keyword>
<dbReference type="PANTHER" id="PTHR12149">
    <property type="entry name" value="FRUCTOSAMINE 3 KINASE-RELATED PROTEIN"/>
    <property type="match status" value="1"/>
</dbReference>
<organism evidence="2 3">
    <name type="scientific">Kribbella orskensis</name>
    <dbReference type="NCBI Taxonomy" id="2512216"/>
    <lineage>
        <taxon>Bacteria</taxon>
        <taxon>Bacillati</taxon>
        <taxon>Actinomycetota</taxon>
        <taxon>Actinomycetes</taxon>
        <taxon>Propionibacteriales</taxon>
        <taxon>Kribbellaceae</taxon>
        <taxon>Kribbella</taxon>
    </lineage>
</organism>